<organism evidence="2 3">
    <name type="scientific">Xylanibacter ruminicola</name>
    <name type="common">Prevotella ruminicola</name>
    <dbReference type="NCBI Taxonomy" id="839"/>
    <lineage>
        <taxon>Bacteria</taxon>
        <taxon>Pseudomonadati</taxon>
        <taxon>Bacteroidota</taxon>
        <taxon>Bacteroidia</taxon>
        <taxon>Bacteroidales</taxon>
        <taxon>Prevotellaceae</taxon>
        <taxon>Xylanibacter</taxon>
    </lineage>
</organism>
<dbReference type="PROSITE" id="PS51257">
    <property type="entry name" value="PROKAR_LIPOPROTEIN"/>
    <property type="match status" value="1"/>
</dbReference>
<dbReference type="Gene3D" id="3.10.450.50">
    <property type="match status" value="1"/>
</dbReference>
<evidence type="ECO:0000313" key="3">
    <source>
        <dbReference type="Proteomes" id="UP000184130"/>
    </source>
</evidence>
<dbReference type="OrthoDB" id="1081900at2"/>
<dbReference type="Proteomes" id="UP000184130">
    <property type="component" value="Unassembled WGS sequence"/>
</dbReference>
<dbReference type="EMBL" id="FRBD01000028">
    <property type="protein sequence ID" value="SHL18184.1"/>
    <property type="molecule type" value="Genomic_DNA"/>
</dbReference>
<sequence>MKKLVYLVLLVLLVSFAACSGPTREELASLAAKGYYQHLIEGDYDHFVEGRLMADSLPADYRSQLIDGYSQFIAQQQKARGGINEVRISRAFTDSTQQYTSVMLILCYGDSTTEEVVVPMVERNGRWMMK</sequence>
<evidence type="ECO:0000313" key="2">
    <source>
        <dbReference type="EMBL" id="SHL18184.1"/>
    </source>
</evidence>
<proteinExistence type="predicted"/>
<feature type="signal peptide" evidence="1">
    <location>
        <begin position="1"/>
        <end position="20"/>
    </location>
</feature>
<feature type="chain" id="PRO_5013200928" description="Lipoprotein" evidence="1">
    <location>
        <begin position="21"/>
        <end position="130"/>
    </location>
</feature>
<name>A0A1M6YIK4_XYLRU</name>
<accession>A0A1M6YIK4</accession>
<dbReference type="AlphaFoldDB" id="A0A1M6YIK4"/>
<evidence type="ECO:0000256" key="1">
    <source>
        <dbReference type="SAM" id="SignalP"/>
    </source>
</evidence>
<reference evidence="2 3" key="1">
    <citation type="submission" date="2016-11" db="EMBL/GenBank/DDBJ databases">
        <authorList>
            <person name="Jaros S."/>
            <person name="Januszkiewicz K."/>
            <person name="Wedrychowicz H."/>
        </authorList>
    </citation>
    <scope>NUCLEOTIDE SEQUENCE [LARGE SCALE GENOMIC DNA]</scope>
    <source>
        <strain evidence="2 3">KHT3</strain>
    </source>
</reference>
<keyword evidence="1" id="KW-0732">Signal</keyword>
<protein>
    <recommendedName>
        <fullName evidence="4">Lipoprotein</fullName>
    </recommendedName>
</protein>
<evidence type="ECO:0008006" key="4">
    <source>
        <dbReference type="Google" id="ProtNLM"/>
    </source>
</evidence>
<gene>
    <name evidence="2" type="ORF">SAMN05216463_12826</name>
</gene>
<dbReference type="RefSeq" id="WP_073211137.1">
    <property type="nucleotide sequence ID" value="NZ_FRBD01000028.1"/>
</dbReference>